<sequence length="83" mass="10461">MIEQKILDHYSKGSYIETYFKEAKQMKVQVFLTRNTERHVELVHLTFTIWMLARFYRSFKDQIWLKNFLEELRFNYYLWVTKK</sequence>
<dbReference type="EMBL" id="CP011232">
    <property type="protein sequence ID" value="AKI96624.1"/>
    <property type="molecule type" value="Genomic_DNA"/>
</dbReference>
<dbReference type="AlphaFoldDB" id="A0A0G2ZAL8"/>
<evidence type="ECO:0000313" key="2">
    <source>
        <dbReference type="Proteomes" id="UP000035159"/>
    </source>
</evidence>
<accession>A0A0G2ZAL8</accession>
<name>A0A0G2ZAL8_9BACT</name>
<proteinExistence type="predicted"/>
<organism evidence="1 2">
    <name type="scientific">Kosmotoga pacifica</name>
    <dbReference type="NCBI Taxonomy" id="1330330"/>
    <lineage>
        <taxon>Bacteria</taxon>
        <taxon>Thermotogati</taxon>
        <taxon>Thermotogota</taxon>
        <taxon>Thermotogae</taxon>
        <taxon>Kosmotogales</taxon>
        <taxon>Kosmotogaceae</taxon>
        <taxon>Kosmotoga</taxon>
    </lineage>
</organism>
<gene>
    <name evidence="1" type="ORF">IX53_00955</name>
</gene>
<evidence type="ECO:0000313" key="1">
    <source>
        <dbReference type="EMBL" id="AKI96624.1"/>
    </source>
</evidence>
<reference evidence="1 2" key="1">
    <citation type="submission" date="2015-04" db="EMBL/GenBank/DDBJ databases">
        <title>Complete Genome Sequence of Kosmotoga pacifica SLHLJ1.</title>
        <authorList>
            <person name="Jiang L.J."/>
            <person name="Shao Z.Z."/>
            <person name="Jebbar M."/>
        </authorList>
    </citation>
    <scope>NUCLEOTIDE SEQUENCE [LARGE SCALE GENOMIC DNA]</scope>
    <source>
        <strain evidence="1 2">SLHLJ1</strain>
    </source>
</reference>
<dbReference type="RefSeq" id="WP_047753759.1">
    <property type="nucleotide sequence ID" value="NZ_CP011232.1"/>
</dbReference>
<keyword evidence="2" id="KW-1185">Reference proteome</keyword>
<dbReference type="PATRIC" id="fig|1330330.3.peg.187"/>
<protein>
    <submittedName>
        <fullName evidence="1">Uncharacterized protein</fullName>
    </submittedName>
</protein>
<dbReference type="KEGG" id="kpf:IX53_00955"/>
<dbReference type="Proteomes" id="UP000035159">
    <property type="component" value="Chromosome"/>
</dbReference>